<comment type="caution">
    <text evidence="7">The sequence shown here is derived from an EMBL/GenBank/DDBJ whole genome shotgun (WGS) entry which is preliminary data.</text>
</comment>
<feature type="domain" description="FYVE-type" evidence="6">
    <location>
        <begin position="274"/>
        <end position="335"/>
    </location>
</feature>
<feature type="region of interest" description="Disordered" evidence="5">
    <location>
        <begin position="432"/>
        <end position="461"/>
    </location>
</feature>
<dbReference type="InterPro" id="IPR011011">
    <property type="entry name" value="Znf_FYVE_PHD"/>
</dbReference>
<protein>
    <recommendedName>
        <fullName evidence="6">FYVE-type domain-containing protein</fullName>
    </recommendedName>
</protein>
<dbReference type="PANTHER" id="PTHR13510:SF44">
    <property type="entry name" value="RABENOSYN-5"/>
    <property type="match status" value="1"/>
</dbReference>
<dbReference type="Pfam" id="PF01363">
    <property type="entry name" value="FYVE"/>
    <property type="match status" value="1"/>
</dbReference>
<evidence type="ECO:0000259" key="6">
    <source>
        <dbReference type="PROSITE" id="PS50178"/>
    </source>
</evidence>
<proteinExistence type="predicted"/>
<dbReference type="SUPFAM" id="SSF57903">
    <property type="entry name" value="FYVE/PHD zinc finger"/>
    <property type="match status" value="1"/>
</dbReference>
<dbReference type="Proteomes" id="UP000481153">
    <property type="component" value="Unassembled WGS sequence"/>
</dbReference>
<dbReference type="InterPro" id="IPR023393">
    <property type="entry name" value="START-like_dom_sf"/>
</dbReference>
<dbReference type="SMART" id="SM00064">
    <property type="entry name" value="FYVE"/>
    <property type="match status" value="1"/>
</dbReference>
<name>A0A6G0XM23_9STRA</name>
<sequence>MNKRSFNCPPLSEKSKQNILNEAKDACSKLIMNITFSAANPIAKVVVNPKTKRNASFRKIKDLVDPSLDGLIAHTRVRASIEEAADFFYFDSPAKLENYDRVMKDSAVKLASLYTLIERPQSPQAEHPLHSLGVIWKVTKLFGTTPRDMCLLDYHDEFTTVDPATGEERRGWARCIHSVPLKCCPDMKESHGLIRTTVVRSGHVFIESSTPGELDYYKVHITVAQNDSFGGLSEMLYRTMIKFYSSSLLNLEGHFLCKRVVPLLKLPMSRFLHKREAVCCMTCLAHFKWTNPKRQCRSCGDVICLKCSSKWSIHLDTHKQAIKVDLCLVCVTENSKGEVSAVSGTGSFIVVDSPGLSSTPNDDKRNSSRHQFGATPAKMAYSTESGGEVTSRLRLELDPVKTQRAIRPNSISSDGVDLVIDPVNTQRAFRPKSISSDGVDLGIDPVQTEHSQQPKSASSDWGFNNFDLLLSPGRHNDGDDSLPSSFW</sequence>
<dbReference type="EMBL" id="VJMJ01000037">
    <property type="protein sequence ID" value="KAF0741415.1"/>
    <property type="molecule type" value="Genomic_DNA"/>
</dbReference>
<evidence type="ECO:0000256" key="2">
    <source>
        <dbReference type="ARBA" id="ARBA00022771"/>
    </source>
</evidence>
<keyword evidence="1" id="KW-0479">Metal-binding</keyword>
<accession>A0A6G0XM23</accession>
<dbReference type="AlphaFoldDB" id="A0A6G0XM23"/>
<dbReference type="PANTHER" id="PTHR13510">
    <property type="entry name" value="FYVE-FINGER-CONTAINING RAB5 EFFECTOR PROTEIN RABENOSYN-5-RELATED"/>
    <property type="match status" value="1"/>
</dbReference>
<evidence type="ECO:0000256" key="1">
    <source>
        <dbReference type="ARBA" id="ARBA00022723"/>
    </source>
</evidence>
<dbReference type="Gene3D" id="3.30.40.10">
    <property type="entry name" value="Zinc/RING finger domain, C3HC4 (zinc finger)"/>
    <property type="match status" value="1"/>
</dbReference>
<keyword evidence="8" id="KW-1185">Reference proteome</keyword>
<dbReference type="PROSITE" id="PS50178">
    <property type="entry name" value="ZF_FYVE"/>
    <property type="match status" value="1"/>
</dbReference>
<evidence type="ECO:0000313" key="7">
    <source>
        <dbReference type="EMBL" id="KAF0741415.1"/>
    </source>
</evidence>
<dbReference type="InterPro" id="IPR013083">
    <property type="entry name" value="Znf_RING/FYVE/PHD"/>
</dbReference>
<dbReference type="CDD" id="cd00065">
    <property type="entry name" value="FYVE_like_SF"/>
    <property type="match status" value="1"/>
</dbReference>
<keyword evidence="3" id="KW-0862">Zinc</keyword>
<keyword evidence="2 4" id="KW-0863">Zinc-finger</keyword>
<dbReference type="VEuPathDB" id="FungiDB:AeMF1_015736"/>
<organism evidence="7 8">
    <name type="scientific">Aphanomyces euteiches</name>
    <dbReference type="NCBI Taxonomy" id="100861"/>
    <lineage>
        <taxon>Eukaryota</taxon>
        <taxon>Sar</taxon>
        <taxon>Stramenopiles</taxon>
        <taxon>Oomycota</taxon>
        <taxon>Saprolegniomycetes</taxon>
        <taxon>Saprolegniales</taxon>
        <taxon>Verrucalvaceae</taxon>
        <taxon>Aphanomyces</taxon>
    </lineage>
</organism>
<evidence type="ECO:0000256" key="5">
    <source>
        <dbReference type="SAM" id="MobiDB-lite"/>
    </source>
</evidence>
<feature type="region of interest" description="Disordered" evidence="5">
    <location>
        <begin position="354"/>
        <end position="385"/>
    </location>
</feature>
<evidence type="ECO:0000256" key="4">
    <source>
        <dbReference type="PROSITE-ProRule" id="PRU00091"/>
    </source>
</evidence>
<dbReference type="GO" id="GO:0008270">
    <property type="term" value="F:zinc ion binding"/>
    <property type="evidence" value="ECO:0007669"/>
    <property type="project" value="UniProtKB-KW"/>
</dbReference>
<feature type="compositionally biased region" description="Polar residues" evidence="5">
    <location>
        <begin position="448"/>
        <end position="461"/>
    </location>
</feature>
<dbReference type="InterPro" id="IPR000306">
    <property type="entry name" value="Znf_FYVE"/>
</dbReference>
<dbReference type="InterPro" id="IPR017455">
    <property type="entry name" value="Znf_FYVE-rel"/>
</dbReference>
<reference evidence="7 8" key="1">
    <citation type="submission" date="2019-07" db="EMBL/GenBank/DDBJ databases">
        <title>Genomics analysis of Aphanomyces spp. identifies a new class of oomycete effector associated with host adaptation.</title>
        <authorList>
            <person name="Gaulin E."/>
        </authorList>
    </citation>
    <scope>NUCLEOTIDE SEQUENCE [LARGE SCALE GENOMIC DNA]</scope>
    <source>
        <strain evidence="7 8">ATCC 201684</strain>
    </source>
</reference>
<dbReference type="InterPro" id="IPR052727">
    <property type="entry name" value="Rab4/Rab5_effector"/>
</dbReference>
<dbReference type="Gene3D" id="3.30.530.20">
    <property type="match status" value="1"/>
</dbReference>
<evidence type="ECO:0000256" key="3">
    <source>
        <dbReference type="ARBA" id="ARBA00022833"/>
    </source>
</evidence>
<evidence type="ECO:0000313" key="8">
    <source>
        <dbReference type="Proteomes" id="UP000481153"/>
    </source>
</evidence>
<gene>
    <name evidence="7" type="ORF">Ae201684_003520</name>
</gene>